<sequence length="125" mass="13624">MGNPVGWFEIYVDDMDRARGFYQAVLKVELEKLDNPTDTPMEMWAFGSDMEAYGASGALVKMDDCKAGGNSTVVYFSCQDCAEEASRVESAGGTLLCDKMPIGEYGFIALARDSEGNQFGLHSHS</sequence>
<dbReference type="AlphaFoldDB" id="A0A369WUD8"/>
<dbReference type="InterPro" id="IPR029068">
    <property type="entry name" value="Glyas_Bleomycin-R_OHBP_Dase"/>
</dbReference>
<protein>
    <submittedName>
        <fullName evidence="2">VOC family protein</fullName>
    </submittedName>
</protein>
<evidence type="ECO:0000259" key="1">
    <source>
        <dbReference type="PROSITE" id="PS51819"/>
    </source>
</evidence>
<dbReference type="CDD" id="cd07247">
    <property type="entry name" value="SgaA_N_like"/>
    <property type="match status" value="1"/>
</dbReference>
<name>A0A369WUD8_9GAMM</name>
<accession>A0A369WUD8</accession>
<keyword evidence="3" id="KW-1185">Reference proteome</keyword>
<dbReference type="SUPFAM" id="SSF54593">
    <property type="entry name" value="Glyoxalase/Bleomycin resistance protein/Dihydroxybiphenyl dioxygenase"/>
    <property type="match status" value="1"/>
</dbReference>
<dbReference type="RefSeq" id="WP_114693748.1">
    <property type="nucleotide sequence ID" value="NZ_QQOH01000001.1"/>
</dbReference>
<feature type="domain" description="VOC" evidence="1">
    <location>
        <begin position="4"/>
        <end position="124"/>
    </location>
</feature>
<dbReference type="PANTHER" id="PTHR33993:SF2">
    <property type="entry name" value="VOC DOMAIN-CONTAINING PROTEIN"/>
    <property type="match status" value="1"/>
</dbReference>
<dbReference type="InterPro" id="IPR037523">
    <property type="entry name" value="VOC_core"/>
</dbReference>
<comment type="caution">
    <text evidence="2">The sequence shown here is derived from an EMBL/GenBank/DDBJ whole genome shotgun (WGS) entry which is preliminary data.</text>
</comment>
<dbReference type="EMBL" id="QQOH01000001">
    <property type="protein sequence ID" value="RDE25282.1"/>
    <property type="molecule type" value="Genomic_DNA"/>
</dbReference>
<dbReference type="InterPro" id="IPR052164">
    <property type="entry name" value="Anthracycline_SecMetBiosynth"/>
</dbReference>
<organism evidence="2 3">
    <name type="scientific">Motiliproteus coralliicola</name>
    <dbReference type="NCBI Taxonomy" id="2283196"/>
    <lineage>
        <taxon>Bacteria</taxon>
        <taxon>Pseudomonadati</taxon>
        <taxon>Pseudomonadota</taxon>
        <taxon>Gammaproteobacteria</taxon>
        <taxon>Oceanospirillales</taxon>
        <taxon>Oceanospirillaceae</taxon>
        <taxon>Motiliproteus</taxon>
    </lineage>
</organism>
<dbReference type="InterPro" id="IPR053863">
    <property type="entry name" value="Glyoxy/Ble-like_N"/>
</dbReference>
<evidence type="ECO:0000313" key="3">
    <source>
        <dbReference type="Proteomes" id="UP000253769"/>
    </source>
</evidence>
<dbReference type="PROSITE" id="PS51819">
    <property type="entry name" value="VOC"/>
    <property type="match status" value="1"/>
</dbReference>
<gene>
    <name evidence="2" type="ORF">DV711_00770</name>
</gene>
<dbReference type="OrthoDB" id="8776491at2"/>
<dbReference type="Gene3D" id="3.10.180.10">
    <property type="entry name" value="2,3-Dihydroxybiphenyl 1,2-Dioxygenase, domain 1"/>
    <property type="match status" value="1"/>
</dbReference>
<dbReference type="Proteomes" id="UP000253769">
    <property type="component" value="Unassembled WGS sequence"/>
</dbReference>
<proteinExistence type="predicted"/>
<dbReference type="Pfam" id="PF22677">
    <property type="entry name" value="Ble-like_N"/>
    <property type="match status" value="1"/>
</dbReference>
<dbReference type="PANTHER" id="PTHR33993">
    <property type="entry name" value="GLYOXALASE-RELATED"/>
    <property type="match status" value="1"/>
</dbReference>
<reference evidence="2 3" key="1">
    <citation type="submission" date="2018-07" db="EMBL/GenBank/DDBJ databases">
        <title>Motiliproteus coralliicola sp. nov., a bacterium isolated from Coral.</title>
        <authorList>
            <person name="Wang G."/>
        </authorList>
    </citation>
    <scope>NUCLEOTIDE SEQUENCE [LARGE SCALE GENOMIC DNA]</scope>
    <source>
        <strain evidence="2 3">C34</strain>
    </source>
</reference>
<evidence type="ECO:0000313" key="2">
    <source>
        <dbReference type="EMBL" id="RDE25282.1"/>
    </source>
</evidence>